<evidence type="ECO:0000313" key="9">
    <source>
        <dbReference type="Proteomes" id="UP000070720"/>
    </source>
</evidence>
<feature type="transmembrane region" description="Helical" evidence="6">
    <location>
        <begin position="106"/>
        <end position="128"/>
    </location>
</feature>
<dbReference type="KEGG" id="fgr:FGSG_12795"/>
<feature type="region of interest" description="Disordered" evidence="5">
    <location>
        <begin position="237"/>
        <end position="273"/>
    </location>
</feature>
<accession>A0A098DYC4</accession>
<name>I1S7H2_GIBZE</name>
<dbReference type="RefSeq" id="XP_011324305.1">
    <property type="nucleotide sequence ID" value="XM_011326003.1"/>
</dbReference>
<dbReference type="Proteomes" id="UP000070720">
    <property type="component" value="Chromosome 3"/>
</dbReference>
<feature type="transmembrane region" description="Helical" evidence="6">
    <location>
        <begin position="66"/>
        <end position="86"/>
    </location>
</feature>
<reference evidence="8" key="4">
    <citation type="submission" date="2017-01" db="UniProtKB">
        <authorList>
            <consortium name="EnsemblFungi"/>
        </authorList>
    </citation>
    <scope>IDENTIFICATION</scope>
    <source>
        <strain evidence="8">PH-1 / ATCC MYA-4620 / FGSC 9075 / NRRL 31084</strain>
    </source>
</reference>
<reference evidence="8 9" key="2">
    <citation type="journal article" date="2010" name="Nature">
        <title>Comparative genomics reveals mobile pathogenicity chromosomes in Fusarium.</title>
        <authorList>
            <person name="Ma L.J."/>
            <person name="van der Does H.C."/>
            <person name="Borkovich K.A."/>
            <person name="Coleman J.J."/>
            <person name="Daboussi M.J."/>
            <person name="Di Pietro A."/>
            <person name="Dufresne M."/>
            <person name="Freitag M."/>
            <person name="Grabherr M."/>
            <person name="Henrissat B."/>
            <person name="Houterman P.M."/>
            <person name="Kang S."/>
            <person name="Shim W.B."/>
            <person name="Woloshuk C."/>
            <person name="Xie X."/>
            <person name="Xu J.R."/>
            <person name="Antoniw J."/>
            <person name="Baker S.E."/>
            <person name="Bluhm B.H."/>
            <person name="Breakspear A."/>
            <person name="Brown D.W."/>
            <person name="Butchko R.A."/>
            <person name="Chapman S."/>
            <person name="Coulson R."/>
            <person name="Coutinho P.M."/>
            <person name="Danchin E.G."/>
            <person name="Diener A."/>
            <person name="Gale L.R."/>
            <person name="Gardiner D.M."/>
            <person name="Goff S."/>
            <person name="Hammond-Kosack K.E."/>
            <person name="Hilburn K."/>
            <person name="Hua-Van A."/>
            <person name="Jonkers W."/>
            <person name="Kazan K."/>
            <person name="Kodira C.D."/>
            <person name="Koehrsen M."/>
            <person name="Kumar L."/>
            <person name="Lee Y.H."/>
            <person name="Li L."/>
            <person name="Manners J.M."/>
            <person name="Miranda-Saavedra D."/>
            <person name="Mukherjee M."/>
            <person name="Park G."/>
            <person name="Park J."/>
            <person name="Park S.Y."/>
            <person name="Proctor R.H."/>
            <person name="Regev A."/>
            <person name="Ruiz-Roldan M.C."/>
            <person name="Sain D."/>
            <person name="Sakthikumar S."/>
            <person name="Sykes S."/>
            <person name="Schwartz D.C."/>
            <person name="Turgeon B.G."/>
            <person name="Wapinski I."/>
            <person name="Yoder O."/>
            <person name="Young S."/>
            <person name="Zeng Q."/>
            <person name="Zhou S."/>
            <person name="Galagan J."/>
            <person name="Cuomo C.A."/>
            <person name="Kistler H.C."/>
            <person name="Rep M."/>
        </authorList>
    </citation>
    <scope>GENOME REANNOTATION</scope>
    <source>
        <strain evidence="9">ATCC MYA-4620 / CBS 123657 / FGSC 9075 / NRRL 31084 / PH-1</strain>
        <strain evidence="8">PH-1 / ATCC MYA-4620 / FGSC 9075 / NRRL 31084</strain>
    </source>
</reference>
<dbReference type="OrthoDB" id="5384040at2759"/>
<dbReference type="GO" id="GO:0016020">
    <property type="term" value="C:membrane"/>
    <property type="evidence" value="ECO:0007669"/>
    <property type="project" value="UniProtKB-SubCell"/>
</dbReference>
<evidence type="ECO:0000256" key="5">
    <source>
        <dbReference type="SAM" id="MobiDB-lite"/>
    </source>
</evidence>
<protein>
    <submittedName>
        <fullName evidence="7">Chromosome 3, complete genome</fullName>
    </submittedName>
</protein>
<keyword evidence="3 6" id="KW-1133">Transmembrane helix</keyword>
<sequence length="273" mass="30578">MAGIWETTAFTFRAISTKHQQSIGVLLVFQIFILLAPVWVNAYAYMTLGRMVHYFIPDHSLLGMPAVTLAVIFVGLDIVSFIIQLIGGSLAGPGSPPEEQLKAIHIYMGGIGLQEFFIVIFIILCIAFQRKMHEIRAEKGIKAFVASDWGKLLCALYFSLAMISVRIIYRLIEFSGGEGQDNPLVTHEIYFYILEAAPMFLALLSFNIVHPGRIMQGPLSDMPELFSFIKDKMRGRKGKQLLDDQSDSNVEMGQRYEPTRTSGPYVGEPSRYG</sequence>
<dbReference type="AlphaFoldDB" id="I1S7H2"/>
<keyword evidence="9" id="KW-1185">Reference proteome</keyword>
<evidence type="ECO:0000313" key="8">
    <source>
        <dbReference type="EnsemblFungi" id="CEF85888"/>
    </source>
</evidence>
<dbReference type="EMBL" id="HG970334">
    <property type="protein sequence ID" value="CEF85888.1"/>
    <property type="molecule type" value="Genomic_DNA"/>
</dbReference>
<gene>
    <name evidence="8" type="primary">FG05726.1</name>
    <name evidence="7" type="ORF">FGRAMPH1_01T18613</name>
</gene>
<comment type="subcellular location">
    <subcellularLocation>
        <location evidence="1">Membrane</location>
        <topology evidence="1">Multi-pass membrane protein</topology>
    </subcellularLocation>
</comment>
<accession>I1S7H2</accession>
<reference evidence="8 9" key="1">
    <citation type="journal article" date="2007" name="Science">
        <title>The Fusarium graminearum genome reveals a link between localized polymorphism and pathogen specialization.</title>
        <authorList>
            <person name="Cuomo C.A."/>
            <person name="Gueldener U."/>
            <person name="Xu J.-R."/>
            <person name="Trail F."/>
            <person name="Turgeon B.G."/>
            <person name="Di Pietro A."/>
            <person name="Walton J.D."/>
            <person name="Ma L.-J."/>
            <person name="Baker S.E."/>
            <person name="Rep M."/>
            <person name="Adam G."/>
            <person name="Antoniw J."/>
            <person name="Baldwin T."/>
            <person name="Calvo S.E."/>
            <person name="Chang Y.-L."/>
            <person name="DeCaprio D."/>
            <person name="Gale L.R."/>
            <person name="Gnerre S."/>
            <person name="Goswami R.S."/>
            <person name="Hammond-Kosack K."/>
            <person name="Harris L.J."/>
            <person name="Hilburn K."/>
            <person name="Kennell J.C."/>
            <person name="Kroken S."/>
            <person name="Magnuson J.K."/>
            <person name="Mannhaupt G."/>
            <person name="Mauceli E.W."/>
            <person name="Mewes H.-W."/>
            <person name="Mitterbauer R."/>
            <person name="Muehlbauer G."/>
            <person name="Muensterkoetter M."/>
            <person name="Nelson D."/>
            <person name="O'Donnell K."/>
            <person name="Ouellet T."/>
            <person name="Qi W."/>
            <person name="Quesneville H."/>
            <person name="Roncero M.I.G."/>
            <person name="Seong K.-Y."/>
            <person name="Tetko I.V."/>
            <person name="Urban M."/>
            <person name="Waalwijk C."/>
            <person name="Ward T.J."/>
            <person name="Yao J."/>
            <person name="Birren B.W."/>
            <person name="Kistler H.C."/>
        </authorList>
    </citation>
    <scope>NUCLEOTIDE SEQUENCE [LARGE SCALE GENOMIC DNA]</scope>
    <source>
        <strain evidence="9">ATCC MYA-4620 / CBS 123657 / FGSC 9075 / NRRL 31084 / PH-1</strain>
        <strain evidence="8">PH-1 / ATCC MYA-4620 / FGSC 9075 / NRRL 31084</strain>
    </source>
</reference>
<evidence type="ECO:0000313" key="7">
    <source>
        <dbReference type="EMBL" id="CEF85888.1"/>
    </source>
</evidence>
<dbReference type="Pfam" id="PF04479">
    <property type="entry name" value="RTA1"/>
    <property type="match status" value="1"/>
</dbReference>
<dbReference type="EnsemblFungi" id="CEF85888">
    <property type="protein sequence ID" value="CEF85888"/>
    <property type="gene ID" value="FGRRES_12795"/>
</dbReference>
<dbReference type="InterPro" id="IPR007568">
    <property type="entry name" value="RTA1"/>
</dbReference>
<organism evidence="7 9">
    <name type="scientific">Gibberella zeae (strain ATCC MYA-4620 / CBS 123657 / FGSC 9075 / NRRL 31084 / PH-1)</name>
    <name type="common">Wheat head blight fungus</name>
    <name type="synonym">Fusarium graminearum</name>
    <dbReference type="NCBI Taxonomy" id="229533"/>
    <lineage>
        <taxon>Eukaryota</taxon>
        <taxon>Fungi</taxon>
        <taxon>Dikarya</taxon>
        <taxon>Ascomycota</taxon>
        <taxon>Pezizomycotina</taxon>
        <taxon>Sordariomycetes</taxon>
        <taxon>Hypocreomycetidae</taxon>
        <taxon>Hypocreales</taxon>
        <taxon>Nectriaceae</taxon>
        <taxon>Fusarium</taxon>
    </lineage>
</organism>
<evidence type="ECO:0000256" key="1">
    <source>
        <dbReference type="ARBA" id="ARBA00004141"/>
    </source>
</evidence>
<evidence type="ECO:0000256" key="4">
    <source>
        <dbReference type="ARBA" id="ARBA00023136"/>
    </source>
</evidence>
<dbReference type="PANTHER" id="PTHR31465">
    <property type="entry name" value="PROTEIN RTA1-RELATED"/>
    <property type="match status" value="1"/>
</dbReference>
<dbReference type="PANTHER" id="PTHR31465:SF15">
    <property type="entry name" value="LIPID TRANSPORTER ATNI-RELATED"/>
    <property type="match status" value="1"/>
</dbReference>
<evidence type="ECO:0000256" key="3">
    <source>
        <dbReference type="ARBA" id="ARBA00022989"/>
    </source>
</evidence>
<evidence type="ECO:0000256" key="6">
    <source>
        <dbReference type="SAM" id="Phobius"/>
    </source>
</evidence>
<feature type="transmembrane region" description="Helical" evidence="6">
    <location>
        <begin position="23"/>
        <end position="45"/>
    </location>
</feature>
<feature type="transmembrane region" description="Helical" evidence="6">
    <location>
        <begin position="189"/>
        <end position="209"/>
    </location>
</feature>
<reference evidence="7 9" key="3">
    <citation type="journal article" date="2015" name="BMC Genomics">
        <title>The completed genome sequence of the pathogenic ascomycete fungus Fusarium graminearum.</title>
        <authorList>
            <person name="King R."/>
            <person name="Urban M."/>
            <person name="Hammond-Kosack M.C."/>
            <person name="Hassani-Pak K."/>
            <person name="Hammond-Kosack K.E."/>
        </authorList>
    </citation>
    <scope>NUCLEOTIDE SEQUENCE [LARGE SCALE GENOMIC DNA]</scope>
    <source>
        <strain evidence="9">ATCC MYA-4620 / CBS 123657 / FGSC 9075 / NRRL 31084 / PH-1</strain>
        <strain evidence="7">PH-1</strain>
    </source>
</reference>
<dbReference type="HOGENOM" id="CLU_033465_3_0_1"/>
<dbReference type="eggNOG" id="ENOG502RZA5">
    <property type="taxonomic scope" value="Eukaryota"/>
</dbReference>
<feature type="transmembrane region" description="Helical" evidence="6">
    <location>
        <begin position="149"/>
        <end position="169"/>
    </location>
</feature>
<proteinExistence type="predicted"/>
<evidence type="ECO:0000256" key="2">
    <source>
        <dbReference type="ARBA" id="ARBA00022692"/>
    </source>
</evidence>
<keyword evidence="4 6" id="KW-0472">Membrane</keyword>
<keyword evidence="2 6" id="KW-0812">Transmembrane</keyword>
<dbReference type="InParanoid" id="I1S7H2"/>
<dbReference type="VEuPathDB" id="FungiDB:FGRAMPH1_01G18613"/>